<gene>
    <name evidence="2" type="ORF">CMV_003699</name>
</gene>
<proteinExistence type="predicted"/>
<reference evidence="2" key="1">
    <citation type="submission" date="2020-03" db="EMBL/GenBank/DDBJ databases">
        <title>Castanea mollissima Vanexum genome sequencing.</title>
        <authorList>
            <person name="Staton M."/>
        </authorList>
    </citation>
    <scope>NUCLEOTIDE SEQUENCE</scope>
    <source>
        <tissue evidence="2">Leaf</tissue>
    </source>
</reference>
<protein>
    <submittedName>
        <fullName evidence="2">Uncharacterized protein</fullName>
    </submittedName>
</protein>
<dbReference type="Proteomes" id="UP000737018">
    <property type="component" value="Unassembled WGS sequence"/>
</dbReference>
<name>A0A8J4VW06_9ROSI</name>
<accession>A0A8J4VW06</accession>
<keyword evidence="3" id="KW-1185">Reference proteome</keyword>
<organism evidence="2 3">
    <name type="scientific">Castanea mollissima</name>
    <name type="common">Chinese chestnut</name>
    <dbReference type="NCBI Taxonomy" id="60419"/>
    <lineage>
        <taxon>Eukaryota</taxon>
        <taxon>Viridiplantae</taxon>
        <taxon>Streptophyta</taxon>
        <taxon>Embryophyta</taxon>
        <taxon>Tracheophyta</taxon>
        <taxon>Spermatophyta</taxon>
        <taxon>Magnoliopsida</taxon>
        <taxon>eudicotyledons</taxon>
        <taxon>Gunneridae</taxon>
        <taxon>Pentapetalae</taxon>
        <taxon>rosids</taxon>
        <taxon>fabids</taxon>
        <taxon>Fagales</taxon>
        <taxon>Fagaceae</taxon>
        <taxon>Castanea</taxon>
    </lineage>
</organism>
<sequence>MFENLSIQAKYGLAATATPIIIFAGIYIAWGYACRSLKRNRPVFTRSMSIGVIHGGKPALQRLIDFHKARLDAKTPNEAVKNLKYALVKEKPDFFHLKSAVAKLEMTGKEAEAAAVLEAAYELATKQKKPHEAYEIEMLLVEMLIYQGEFKKAFDRKCFNNIEISDARRPLFKAILYLVLENNDKQALACWEDFTNIREDFNRQPSLEEDILKEVVSDFKKFKEVVNLLKDDIKEIQALQREKTLK</sequence>
<dbReference type="PANTHER" id="PTHR36350:SF3">
    <property type="entry name" value="TRANSMEMBRANE PROTEIN"/>
    <property type="match status" value="1"/>
</dbReference>
<feature type="transmembrane region" description="Helical" evidence="1">
    <location>
        <begin position="12"/>
        <end position="33"/>
    </location>
</feature>
<dbReference type="EMBL" id="JRKL02000300">
    <property type="protein sequence ID" value="KAF3972835.1"/>
    <property type="molecule type" value="Genomic_DNA"/>
</dbReference>
<evidence type="ECO:0000313" key="3">
    <source>
        <dbReference type="Proteomes" id="UP000737018"/>
    </source>
</evidence>
<evidence type="ECO:0000313" key="2">
    <source>
        <dbReference type="EMBL" id="KAF3972835.1"/>
    </source>
</evidence>
<evidence type="ECO:0000256" key="1">
    <source>
        <dbReference type="SAM" id="Phobius"/>
    </source>
</evidence>
<dbReference type="AlphaFoldDB" id="A0A8J4VW06"/>
<keyword evidence="1" id="KW-0472">Membrane</keyword>
<comment type="caution">
    <text evidence="2">The sequence shown here is derived from an EMBL/GenBank/DDBJ whole genome shotgun (WGS) entry which is preliminary data.</text>
</comment>
<keyword evidence="1" id="KW-1133">Transmembrane helix</keyword>
<keyword evidence="1" id="KW-0812">Transmembrane</keyword>
<dbReference type="PANTHER" id="PTHR36350">
    <property type="entry name" value="TRANSMEMBRANE PROTEIN"/>
    <property type="match status" value="1"/>
</dbReference>
<dbReference type="OrthoDB" id="1425929at2759"/>